<feature type="compositionally biased region" description="Polar residues" evidence="1">
    <location>
        <begin position="85"/>
        <end position="96"/>
    </location>
</feature>
<comment type="caution">
    <text evidence="3">The sequence shown here is derived from an EMBL/GenBank/DDBJ whole genome shotgun (WGS) entry which is preliminary data.</text>
</comment>
<name>A0A6A5G3D2_CAERE</name>
<dbReference type="EMBL" id="WUAV01000006">
    <property type="protein sequence ID" value="KAF1749498.1"/>
    <property type="molecule type" value="Genomic_DNA"/>
</dbReference>
<dbReference type="Pfam" id="PF07245">
    <property type="entry name" value="Phlebovirus_G2"/>
    <property type="match status" value="1"/>
</dbReference>
<evidence type="ECO:0000256" key="1">
    <source>
        <dbReference type="SAM" id="MobiDB-lite"/>
    </source>
</evidence>
<organism evidence="3 4">
    <name type="scientific">Caenorhabditis remanei</name>
    <name type="common">Caenorhabditis vulgaris</name>
    <dbReference type="NCBI Taxonomy" id="31234"/>
    <lineage>
        <taxon>Eukaryota</taxon>
        <taxon>Metazoa</taxon>
        <taxon>Ecdysozoa</taxon>
        <taxon>Nematoda</taxon>
        <taxon>Chromadorea</taxon>
        <taxon>Rhabditida</taxon>
        <taxon>Rhabditina</taxon>
        <taxon>Rhabditomorpha</taxon>
        <taxon>Rhabditoidea</taxon>
        <taxon>Rhabditidae</taxon>
        <taxon>Peloderinae</taxon>
        <taxon>Caenorhabditis</taxon>
    </lineage>
</organism>
<dbReference type="KEGG" id="crq:GCK72_025966"/>
<dbReference type="GeneID" id="9826339"/>
<reference evidence="3 4" key="1">
    <citation type="submission" date="2019-12" db="EMBL/GenBank/DDBJ databases">
        <title>Chromosome-level assembly of the Caenorhabditis remanei genome.</title>
        <authorList>
            <person name="Teterina A.A."/>
            <person name="Willis J.H."/>
            <person name="Phillips P.C."/>
        </authorList>
    </citation>
    <scope>NUCLEOTIDE SEQUENCE [LARGE SCALE GENOMIC DNA]</scope>
    <source>
        <strain evidence="3 4">PX506</strain>
        <tissue evidence="3">Whole organism</tissue>
    </source>
</reference>
<evidence type="ECO:0000313" key="4">
    <source>
        <dbReference type="Proteomes" id="UP000483820"/>
    </source>
</evidence>
<evidence type="ECO:0000313" key="3">
    <source>
        <dbReference type="EMBL" id="KAF1749498.1"/>
    </source>
</evidence>
<sequence length="182" mass="20976">MSLSPILDLMIRRWMVLVDVYENEQERMAGRIQSREEQREHGPRSHLSAGDLFFVNRSPIRFPMELSDSRKTQQRPQNRVPEPTTIHNSTRLLNNDDSTKGMDKGITIYAKPRSSDKMEIFRCMEYNPVARIQVVSTSLNSYKKFAKTEEIKVQTGKVASLKDCSFSRQSNDMGLSKSDESL</sequence>
<protein>
    <recommendedName>
        <fullName evidence="2">Phlebovirus glycoprotein G2 fusion domain-containing protein</fullName>
    </recommendedName>
</protein>
<dbReference type="CTD" id="9826339"/>
<proteinExistence type="predicted"/>
<feature type="region of interest" description="Disordered" evidence="1">
    <location>
        <begin position="65"/>
        <end position="99"/>
    </location>
</feature>
<evidence type="ECO:0000259" key="2">
    <source>
        <dbReference type="Pfam" id="PF07245"/>
    </source>
</evidence>
<feature type="domain" description="Phlebovirus glycoprotein G2 fusion" evidence="2">
    <location>
        <begin position="108"/>
        <end position="170"/>
    </location>
</feature>
<dbReference type="AlphaFoldDB" id="A0A6A5G3D2"/>
<gene>
    <name evidence="3" type="ORF">GCK72_025966</name>
</gene>
<dbReference type="Proteomes" id="UP000483820">
    <property type="component" value="Chromosome X"/>
</dbReference>
<accession>A0A6A5G3D2</accession>
<dbReference type="InterPro" id="IPR009878">
    <property type="entry name" value="Phlebovirus_G2_fusion"/>
</dbReference>
<dbReference type="RefSeq" id="XP_053580148.1">
    <property type="nucleotide sequence ID" value="XM_053736582.1"/>
</dbReference>